<evidence type="ECO:0000256" key="2">
    <source>
        <dbReference type="ARBA" id="ARBA00022448"/>
    </source>
</evidence>
<dbReference type="GO" id="GO:0043448">
    <property type="term" value="P:alkane catabolic process"/>
    <property type="evidence" value="ECO:0007669"/>
    <property type="project" value="TreeGrafter"/>
</dbReference>
<evidence type="ECO:0000256" key="5">
    <source>
        <dbReference type="ARBA" id="ARBA00023004"/>
    </source>
</evidence>
<proteinExistence type="inferred from homology"/>
<keyword evidence="2 6" id="KW-0813">Transport</keyword>
<dbReference type="InterPro" id="IPR024934">
    <property type="entry name" value="Rubredoxin-like_dom"/>
</dbReference>
<evidence type="ECO:0000259" key="8">
    <source>
        <dbReference type="PROSITE" id="PS50903"/>
    </source>
</evidence>
<reference evidence="9 10" key="1">
    <citation type="submission" date="2007-05" db="EMBL/GenBank/DDBJ databases">
        <title>Complete sequence of chromosome of Acidiphilium cryptum JF-5.</title>
        <authorList>
            <consortium name="US DOE Joint Genome Institute"/>
            <person name="Copeland A."/>
            <person name="Lucas S."/>
            <person name="Lapidus A."/>
            <person name="Barry K."/>
            <person name="Detter J.C."/>
            <person name="Glavina del Rio T."/>
            <person name="Hammon N."/>
            <person name="Israni S."/>
            <person name="Dalin E."/>
            <person name="Tice H."/>
            <person name="Pitluck S."/>
            <person name="Sims D."/>
            <person name="Brettin T."/>
            <person name="Bruce D."/>
            <person name="Han C."/>
            <person name="Schmutz J."/>
            <person name="Larimer F."/>
            <person name="Land M."/>
            <person name="Hauser L."/>
            <person name="Kyrpides N."/>
            <person name="Kim E."/>
            <person name="Magnuson T."/>
            <person name="Richardson P."/>
        </authorList>
    </citation>
    <scope>NUCLEOTIDE SEQUENCE [LARGE SCALE GENOMIC DNA]</scope>
    <source>
        <strain evidence="9 10">JF-5</strain>
    </source>
</reference>
<keyword evidence="4 6" id="KW-0249">Electron transport</keyword>
<dbReference type="InterPro" id="IPR024935">
    <property type="entry name" value="Rubredoxin_dom"/>
</dbReference>
<feature type="binding site" evidence="7">
    <location>
        <position position="45"/>
    </location>
    <ligand>
        <name>Fe cation</name>
        <dbReference type="ChEBI" id="CHEBI:24875"/>
    </ligand>
</feature>
<dbReference type="PIRSF" id="PIRSF000071">
    <property type="entry name" value="Rubredoxin"/>
    <property type="match status" value="1"/>
</dbReference>
<dbReference type="eggNOG" id="COG1773">
    <property type="taxonomic scope" value="Bacteria"/>
</dbReference>
<dbReference type="STRING" id="349163.Acry_0332"/>
<evidence type="ECO:0000313" key="9">
    <source>
        <dbReference type="EMBL" id="ABQ29559.1"/>
    </source>
</evidence>
<dbReference type="CDD" id="cd00730">
    <property type="entry name" value="rubredoxin"/>
    <property type="match status" value="1"/>
</dbReference>
<dbReference type="PROSITE" id="PS50903">
    <property type="entry name" value="RUBREDOXIN_LIKE"/>
    <property type="match status" value="1"/>
</dbReference>
<name>A5FVC7_ACICJ</name>
<dbReference type="PANTHER" id="PTHR47627:SF1">
    <property type="entry name" value="RUBREDOXIN-1-RELATED"/>
    <property type="match status" value="1"/>
</dbReference>
<dbReference type="RefSeq" id="WP_011941454.1">
    <property type="nucleotide sequence ID" value="NC_009484.1"/>
</dbReference>
<evidence type="ECO:0000256" key="3">
    <source>
        <dbReference type="ARBA" id="ARBA00022723"/>
    </source>
</evidence>
<evidence type="ECO:0000256" key="4">
    <source>
        <dbReference type="ARBA" id="ARBA00022982"/>
    </source>
</evidence>
<dbReference type="HOGENOM" id="CLU_128747_3_2_5"/>
<comment type="similarity">
    <text evidence="1 6">Belongs to the rubredoxin family.</text>
</comment>
<evidence type="ECO:0000256" key="1">
    <source>
        <dbReference type="ARBA" id="ARBA00005337"/>
    </source>
</evidence>
<keyword evidence="5 6" id="KW-0408">Iron</keyword>
<dbReference type="PROSITE" id="PS00202">
    <property type="entry name" value="RUBREDOXIN"/>
    <property type="match status" value="1"/>
</dbReference>
<dbReference type="GO" id="GO:0005506">
    <property type="term" value="F:iron ion binding"/>
    <property type="evidence" value="ECO:0007669"/>
    <property type="project" value="InterPro"/>
</dbReference>
<keyword evidence="10" id="KW-1185">Reference proteome</keyword>
<dbReference type="InterPro" id="IPR050526">
    <property type="entry name" value="Rubredoxin_ET"/>
</dbReference>
<organism evidence="9 10">
    <name type="scientific">Acidiphilium cryptum (strain JF-5)</name>
    <dbReference type="NCBI Taxonomy" id="349163"/>
    <lineage>
        <taxon>Bacteria</taxon>
        <taxon>Pseudomonadati</taxon>
        <taxon>Pseudomonadota</taxon>
        <taxon>Alphaproteobacteria</taxon>
        <taxon>Acetobacterales</taxon>
        <taxon>Acidocellaceae</taxon>
        <taxon>Acidiphilium</taxon>
    </lineage>
</organism>
<dbReference type="Gene3D" id="2.20.28.10">
    <property type="match status" value="1"/>
</dbReference>
<dbReference type="PANTHER" id="PTHR47627">
    <property type="entry name" value="RUBREDOXIN"/>
    <property type="match status" value="1"/>
</dbReference>
<dbReference type="InterPro" id="IPR024922">
    <property type="entry name" value="Rubredoxin"/>
</dbReference>
<accession>A5FVC7</accession>
<feature type="binding site" evidence="7">
    <location>
        <position position="15"/>
    </location>
    <ligand>
        <name>Fe cation</name>
        <dbReference type="ChEBI" id="CHEBI:24875"/>
    </ligand>
</feature>
<evidence type="ECO:0000256" key="6">
    <source>
        <dbReference type="PIRNR" id="PIRNR000071"/>
    </source>
</evidence>
<dbReference type="AlphaFoldDB" id="A5FVC7"/>
<dbReference type="EMBL" id="CP000697">
    <property type="protein sequence ID" value="ABQ29559.1"/>
    <property type="molecule type" value="Genomic_DNA"/>
</dbReference>
<dbReference type="Pfam" id="PF00301">
    <property type="entry name" value="Rubredoxin"/>
    <property type="match status" value="1"/>
</dbReference>
<dbReference type="GO" id="GO:0009055">
    <property type="term" value="F:electron transfer activity"/>
    <property type="evidence" value="ECO:0007669"/>
    <property type="project" value="InterPro"/>
</dbReference>
<sequence length="65" mass="7335">MSGAAELSRYECRICWHVYDPAAGDEVWQIAPGTAFADLPESWHCPNCDAERHQFLPLDAEDRDA</sequence>
<feature type="binding site" evidence="7">
    <location>
        <position position="12"/>
    </location>
    <ligand>
        <name>Fe cation</name>
        <dbReference type="ChEBI" id="CHEBI:24875"/>
    </ligand>
</feature>
<keyword evidence="3 6" id="KW-0479">Metal-binding</keyword>
<dbReference type="Proteomes" id="UP000000245">
    <property type="component" value="Chromosome"/>
</dbReference>
<evidence type="ECO:0000313" key="10">
    <source>
        <dbReference type="Proteomes" id="UP000000245"/>
    </source>
</evidence>
<feature type="domain" description="Rubredoxin-like" evidence="8">
    <location>
        <begin position="7"/>
        <end position="58"/>
    </location>
</feature>
<evidence type="ECO:0000256" key="7">
    <source>
        <dbReference type="PIRSR" id="PIRSR000071-1"/>
    </source>
</evidence>
<dbReference type="InterPro" id="IPR018527">
    <property type="entry name" value="Rubredoxin_Fe_BS"/>
</dbReference>
<dbReference type="KEGG" id="acr:Acry_0332"/>
<dbReference type="SUPFAM" id="SSF57802">
    <property type="entry name" value="Rubredoxin-like"/>
    <property type="match status" value="1"/>
</dbReference>
<dbReference type="PRINTS" id="PR00163">
    <property type="entry name" value="RUBREDOXIN"/>
</dbReference>
<comment type="cofactor">
    <cofactor evidence="6 7">
        <name>Fe(3+)</name>
        <dbReference type="ChEBI" id="CHEBI:29034"/>
    </cofactor>
    <text evidence="6 7">Binds 1 Fe(3+) ion per subunit.</text>
</comment>
<feature type="binding site" evidence="7">
    <location>
        <position position="48"/>
    </location>
    <ligand>
        <name>Fe cation</name>
        <dbReference type="ChEBI" id="CHEBI:24875"/>
    </ligand>
</feature>
<protein>
    <recommendedName>
        <fullName evidence="6">Rubredoxin</fullName>
    </recommendedName>
</protein>
<gene>
    <name evidence="9" type="ordered locus">Acry_0332</name>
</gene>